<dbReference type="Proteomes" id="UP000184069">
    <property type="component" value="Unassembled WGS sequence"/>
</dbReference>
<feature type="transmembrane region" description="Helical" evidence="1">
    <location>
        <begin position="34"/>
        <end position="58"/>
    </location>
</feature>
<dbReference type="STRING" id="1423959.SAMN05444407_104275"/>
<gene>
    <name evidence="2" type="ORF">SAMN05444407_104275</name>
</gene>
<evidence type="ECO:0000313" key="2">
    <source>
        <dbReference type="EMBL" id="SHL51336.1"/>
    </source>
</evidence>
<keyword evidence="1" id="KW-1133">Transmembrane helix</keyword>
<proteinExistence type="predicted"/>
<keyword evidence="1" id="KW-0472">Membrane</keyword>
<name>A0A1M7B8X3_9FLAO</name>
<dbReference type="AlphaFoldDB" id="A0A1M7B8X3"/>
<protein>
    <submittedName>
        <fullName evidence="2">Uncharacterized protein</fullName>
    </submittedName>
</protein>
<evidence type="ECO:0000256" key="1">
    <source>
        <dbReference type="SAM" id="Phobius"/>
    </source>
</evidence>
<dbReference type="EMBL" id="FRBM01000004">
    <property type="protein sequence ID" value="SHL51336.1"/>
    <property type="molecule type" value="Genomic_DNA"/>
</dbReference>
<keyword evidence="1" id="KW-0812">Transmembrane</keyword>
<organism evidence="2 3">
    <name type="scientific">Chryseobacterium contaminans</name>
    <dbReference type="NCBI Taxonomy" id="1423959"/>
    <lineage>
        <taxon>Bacteria</taxon>
        <taxon>Pseudomonadati</taxon>
        <taxon>Bacteroidota</taxon>
        <taxon>Flavobacteriia</taxon>
        <taxon>Flavobacteriales</taxon>
        <taxon>Weeksellaceae</taxon>
        <taxon>Chryseobacterium group</taxon>
        <taxon>Chryseobacterium</taxon>
    </lineage>
</organism>
<evidence type="ECO:0000313" key="3">
    <source>
        <dbReference type="Proteomes" id="UP000184069"/>
    </source>
</evidence>
<sequence>MVNFASQVNHDDDLNSIFSFTFNHQNKDITDRKYLFIVLCLYYIDPILHNCFSFISLVSH</sequence>
<reference evidence="2 3" key="1">
    <citation type="submission" date="2016-11" db="EMBL/GenBank/DDBJ databases">
        <authorList>
            <person name="Jaros S."/>
            <person name="Januszkiewicz K."/>
            <person name="Wedrychowicz H."/>
        </authorList>
    </citation>
    <scope>NUCLEOTIDE SEQUENCE [LARGE SCALE GENOMIC DNA]</scope>
    <source>
        <strain evidence="2 3">DSM 27621</strain>
    </source>
</reference>
<accession>A0A1M7B8X3</accession>